<dbReference type="SUPFAM" id="SSF54373">
    <property type="entry name" value="FAD-linked reductases, C-terminal domain"/>
    <property type="match status" value="1"/>
</dbReference>
<dbReference type="PRINTS" id="PR00420">
    <property type="entry name" value="RNGMNOXGNASE"/>
</dbReference>
<keyword evidence="4" id="KW-0560">Oxidoreductase</keyword>
<dbReference type="SUPFAM" id="SSF51905">
    <property type="entry name" value="FAD/NAD(P)-binding domain"/>
    <property type="match status" value="1"/>
</dbReference>
<evidence type="ECO:0000256" key="1">
    <source>
        <dbReference type="ARBA" id="ARBA00007801"/>
    </source>
</evidence>
<dbReference type="AlphaFoldDB" id="A0A4S9EUZ7"/>
<name>A0A4S9EUZ7_AURPU</name>
<feature type="domain" description="FAD-binding" evidence="5">
    <location>
        <begin position="4"/>
        <end position="239"/>
    </location>
</feature>
<evidence type="ECO:0000313" key="7">
    <source>
        <dbReference type="EMBL" id="THX38692.1"/>
    </source>
</evidence>
<evidence type="ECO:0000313" key="8">
    <source>
        <dbReference type="Proteomes" id="UP000308953"/>
    </source>
</evidence>
<dbReference type="InterPro" id="IPR012941">
    <property type="entry name" value="Phe_hydrox_C_dim_dom"/>
</dbReference>
<dbReference type="PANTHER" id="PTHR43004:SF4">
    <property type="entry name" value="FAD-BINDING DOMAIN-CONTAINING PROTEIN"/>
    <property type="match status" value="1"/>
</dbReference>
<evidence type="ECO:0000259" key="6">
    <source>
        <dbReference type="Pfam" id="PF07976"/>
    </source>
</evidence>
<dbReference type="InterPro" id="IPR036249">
    <property type="entry name" value="Thioredoxin-like_sf"/>
</dbReference>
<dbReference type="Pfam" id="PF07976">
    <property type="entry name" value="Phe_hydrox_dim"/>
    <property type="match status" value="1"/>
</dbReference>
<dbReference type="PANTHER" id="PTHR43004">
    <property type="entry name" value="TRK SYSTEM POTASSIUM UPTAKE PROTEIN"/>
    <property type="match status" value="1"/>
</dbReference>
<evidence type="ECO:0000256" key="2">
    <source>
        <dbReference type="ARBA" id="ARBA00022630"/>
    </source>
</evidence>
<dbReference type="Pfam" id="PF01494">
    <property type="entry name" value="FAD_binding_3"/>
    <property type="match status" value="1"/>
</dbReference>
<dbReference type="GO" id="GO:0071949">
    <property type="term" value="F:FAD binding"/>
    <property type="evidence" value="ECO:0007669"/>
    <property type="project" value="InterPro"/>
</dbReference>
<dbReference type="Proteomes" id="UP000308953">
    <property type="component" value="Unassembled WGS sequence"/>
</dbReference>
<proteinExistence type="inferred from homology"/>
<dbReference type="Gene3D" id="3.30.9.10">
    <property type="entry name" value="D-Amino Acid Oxidase, subunit A, domain 2"/>
    <property type="match status" value="1"/>
</dbReference>
<protein>
    <submittedName>
        <fullName evidence="7">FAD binding domain protein</fullName>
    </submittedName>
</protein>
<keyword evidence="2" id="KW-0285">Flavoprotein</keyword>
<dbReference type="InterPro" id="IPR050641">
    <property type="entry name" value="RIFMO-like"/>
</dbReference>
<dbReference type="InterPro" id="IPR038220">
    <property type="entry name" value="PHOX_C_sf"/>
</dbReference>
<comment type="similarity">
    <text evidence="1">Belongs to the PheA/TfdB FAD monooxygenase family.</text>
</comment>
<dbReference type="Gene3D" id="3.50.50.60">
    <property type="entry name" value="FAD/NAD(P)-binding domain"/>
    <property type="match status" value="1"/>
</dbReference>
<dbReference type="InterPro" id="IPR002938">
    <property type="entry name" value="FAD-bd"/>
</dbReference>
<accession>A0A4S9EUZ7</accession>
<sequence>MHTRGVEVTRSSPFVKYRNHGSGIALDVFSHSSTTGKERLWQTKYLVGCDGAHSKVRKSIPEIKAEGSSSEAIWGVLDGVIETDFPDLWSKVVVYSEEAGNVLCIPRERNMTRLYIELRPESDAPMDKARANQEFVMERARQIMAPYSLSWKSVEWFGIYQIGQRVANRFTDEARRVFIAGDASHTHSPKAAQGMNTSMHDSFNLAWKLNLAVRGLAKPCLMETYEHERRKIAQDLINFDYEHANAFQDGDAKALARNFLTNVRFISGVGAEYGSNALNWTSEPSRGAKPGCLLPPARLTRYLDANPVDAQLDIPILGQFRTYFICKDVHRSKDFMESVCAHLSSQRSVLGRATTALEASYKDQAPAATESDSYIQPQRYVTASRVSTFCIVTSTSKANFEIADLPPVLQASKWTVYLDDVPSQDTRGQHCIDKWVGQVADDEVALLIVRPDGYVGAAKLWSSSEQSAAATSTWLDDYFGSFLIC</sequence>
<evidence type="ECO:0000259" key="5">
    <source>
        <dbReference type="Pfam" id="PF01494"/>
    </source>
</evidence>
<feature type="domain" description="Phenol hydroxylase-like C-terminal dimerisation" evidence="6">
    <location>
        <begin position="272"/>
        <end position="483"/>
    </location>
</feature>
<dbReference type="GO" id="GO:0016709">
    <property type="term" value="F:oxidoreductase activity, acting on paired donors, with incorporation or reduction of molecular oxygen, NAD(P)H as one donor, and incorporation of one atom of oxygen"/>
    <property type="evidence" value="ECO:0007669"/>
    <property type="project" value="UniProtKB-ARBA"/>
</dbReference>
<organism evidence="7 8">
    <name type="scientific">Aureobasidium pullulans</name>
    <name type="common">Black yeast</name>
    <name type="synonym">Pullularia pullulans</name>
    <dbReference type="NCBI Taxonomy" id="5580"/>
    <lineage>
        <taxon>Eukaryota</taxon>
        <taxon>Fungi</taxon>
        <taxon>Dikarya</taxon>
        <taxon>Ascomycota</taxon>
        <taxon>Pezizomycotina</taxon>
        <taxon>Dothideomycetes</taxon>
        <taxon>Dothideomycetidae</taxon>
        <taxon>Dothideales</taxon>
        <taxon>Saccotheciaceae</taxon>
        <taxon>Aureobasidium</taxon>
    </lineage>
</organism>
<evidence type="ECO:0000256" key="4">
    <source>
        <dbReference type="ARBA" id="ARBA00023002"/>
    </source>
</evidence>
<dbReference type="InterPro" id="IPR036188">
    <property type="entry name" value="FAD/NAD-bd_sf"/>
</dbReference>
<comment type="caution">
    <text evidence="7">The sequence shown here is derived from an EMBL/GenBank/DDBJ whole genome shotgun (WGS) entry which is preliminary data.</text>
</comment>
<dbReference type="SUPFAM" id="SSF52833">
    <property type="entry name" value="Thioredoxin-like"/>
    <property type="match status" value="1"/>
</dbReference>
<dbReference type="EMBL" id="QZAV01000092">
    <property type="protein sequence ID" value="THX38692.1"/>
    <property type="molecule type" value="Genomic_DNA"/>
</dbReference>
<evidence type="ECO:0000256" key="3">
    <source>
        <dbReference type="ARBA" id="ARBA00022827"/>
    </source>
</evidence>
<dbReference type="Gene3D" id="3.40.30.20">
    <property type="match status" value="1"/>
</dbReference>
<reference evidence="7 8" key="1">
    <citation type="submission" date="2018-10" db="EMBL/GenBank/DDBJ databases">
        <title>Fifty Aureobasidium pullulans genomes reveal a recombining polyextremotolerant generalist.</title>
        <authorList>
            <person name="Gostincar C."/>
            <person name="Turk M."/>
            <person name="Zajc J."/>
            <person name="Gunde-Cimerman N."/>
        </authorList>
    </citation>
    <scope>NUCLEOTIDE SEQUENCE [LARGE SCALE GENOMIC DNA]</scope>
    <source>
        <strain evidence="7 8">EXF-9785</strain>
    </source>
</reference>
<gene>
    <name evidence="7" type="ORF">D6D10_04866</name>
</gene>
<keyword evidence="3" id="KW-0274">FAD</keyword>